<dbReference type="InterPro" id="IPR013974">
    <property type="entry name" value="SAF"/>
</dbReference>
<dbReference type="Pfam" id="PF13144">
    <property type="entry name" value="ChapFlgA"/>
    <property type="match status" value="1"/>
</dbReference>
<accession>A0A6J6FPH9</accession>
<keyword evidence="1" id="KW-0812">Transmembrane</keyword>
<dbReference type="Gene3D" id="3.90.1210.10">
    <property type="entry name" value="Antifreeze-like/N-acetylneuraminic acid synthase C-terminal domain"/>
    <property type="match status" value="1"/>
</dbReference>
<feature type="transmembrane region" description="Helical" evidence="1">
    <location>
        <begin position="30"/>
        <end position="50"/>
    </location>
</feature>
<organism evidence="3">
    <name type="scientific">freshwater metagenome</name>
    <dbReference type="NCBI Taxonomy" id="449393"/>
    <lineage>
        <taxon>unclassified sequences</taxon>
        <taxon>metagenomes</taxon>
        <taxon>ecological metagenomes</taxon>
    </lineage>
</organism>
<dbReference type="SMART" id="SM00858">
    <property type="entry name" value="SAF"/>
    <property type="match status" value="1"/>
</dbReference>
<keyword evidence="1" id="KW-0472">Membrane</keyword>
<protein>
    <submittedName>
        <fullName evidence="3">Unannotated protein</fullName>
    </submittedName>
</protein>
<name>A0A6J6FPH9_9ZZZZ</name>
<proteinExistence type="predicted"/>
<dbReference type="AlphaFoldDB" id="A0A6J6FPH9"/>
<reference evidence="3" key="1">
    <citation type="submission" date="2020-05" db="EMBL/GenBank/DDBJ databases">
        <authorList>
            <person name="Chiriac C."/>
            <person name="Salcher M."/>
            <person name="Ghai R."/>
            <person name="Kavagutti S V."/>
        </authorList>
    </citation>
    <scope>NUCLEOTIDE SEQUENCE</scope>
</reference>
<dbReference type="EMBL" id="CAEZUI010000009">
    <property type="protein sequence ID" value="CAB4588965.1"/>
    <property type="molecule type" value="Genomic_DNA"/>
</dbReference>
<evidence type="ECO:0000313" key="3">
    <source>
        <dbReference type="EMBL" id="CAB4588965.1"/>
    </source>
</evidence>
<evidence type="ECO:0000259" key="2">
    <source>
        <dbReference type="SMART" id="SM00858"/>
    </source>
</evidence>
<keyword evidence="1" id="KW-1133">Transmembrane helix</keyword>
<evidence type="ECO:0000256" key="1">
    <source>
        <dbReference type="SAM" id="Phobius"/>
    </source>
</evidence>
<gene>
    <name evidence="3" type="ORF">UFOPK1807_00158</name>
</gene>
<feature type="domain" description="SAF" evidence="2">
    <location>
        <begin position="55"/>
        <end position="117"/>
    </location>
</feature>
<sequence>MGVDKKERVISMSCSVPNMAANNKNSQKRLLIALTLFFASIFASLFITLAGNKNDDYWVLAHPLPSGAIIERSDLAVGSALLAFENRNYLRTSSNALGMVTSRSLRSGELLSRYDVREKNFQNTTAQVAISMQSSEIPTSISEGSEVSIYQIFESRNGEPLQSPKRILVKAFVSAIDREGFKFGGEAAITLTVASNQIETLLAAKSSGRLVMVTSYD</sequence>
<dbReference type="CDD" id="cd11614">
    <property type="entry name" value="SAF_CpaB_FlgA_like"/>
    <property type="match status" value="1"/>
</dbReference>
<dbReference type="InterPro" id="IPR017585">
    <property type="entry name" value="SAF_FlgA"/>
</dbReference>